<feature type="compositionally biased region" description="Basic residues" evidence="1">
    <location>
        <begin position="50"/>
        <end position="64"/>
    </location>
</feature>
<protein>
    <submittedName>
        <fullName evidence="3">Uncharacterized protein</fullName>
    </submittedName>
</protein>
<feature type="signal peptide" evidence="2">
    <location>
        <begin position="1"/>
        <end position="21"/>
    </location>
</feature>
<feature type="region of interest" description="Disordered" evidence="1">
    <location>
        <begin position="31"/>
        <end position="87"/>
    </location>
</feature>
<accession>A0A8J2JIT9</accession>
<reference evidence="3" key="1">
    <citation type="submission" date="2021-06" db="EMBL/GenBank/DDBJ databases">
        <authorList>
            <person name="Hodson N. C."/>
            <person name="Mongue J. A."/>
            <person name="Jaron S. K."/>
        </authorList>
    </citation>
    <scope>NUCLEOTIDE SEQUENCE</scope>
</reference>
<dbReference type="AlphaFoldDB" id="A0A8J2JIT9"/>
<evidence type="ECO:0000256" key="2">
    <source>
        <dbReference type="SAM" id="SignalP"/>
    </source>
</evidence>
<dbReference type="EMBL" id="CAJVCH010049216">
    <property type="protein sequence ID" value="CAG7717860.1"/>
    <property type="molecule type" value="Genomic_DNA"/>
</dbReference>
<proteinExistence type="predicted"/>
<keyword evidence="4" id="KW-1185">Reference proteome</keyword>
<organism evidence="3 4">
    <name type="scientific">Allacma fusca</name>
    <dbReference type="NCBI Taxonomy" id="39272"/>
    <lineage>
        <taxon>Eukaryota</taxon>
        <taxon>Metazoa</taxon>
        <taxon>Ecdysozoa</taxon>
        <taxon>Arthropoda</taxon>
        <taxon>Hexapoda</taxon>
        <taxon>Collembola</taxon>
        <taxon>Symphypleona</taxon>
        <taxon>Sminthuridae</taxon>
        <taxon>Allacma</taxon>
    </lineage>
</organism>
<feature type="chain" id="PRO_5035153137" evidence="2">
    <location>
        <begin position="22"/>
        <end position="87"/>
    </location>
</feature>
<evidence type="ECO:0000313" key="3">
    <source>
        <dbReference type="EMBL" id="CAG7717860.1"/>
    </source>
</evidence>
<evidence type="ECO:0000256" key="1">
    <source>
        <dbReference type="SAM" id="MobiDB-lite"/>
    </source>
</evidence>
<comment type="caution">
    <text evidence="3">The sequence shown here is derived from an EMBL/GenBank/DDBJ whole genome shotgun (WGS) entry which is preliminary data.</text>
</comment>
<name>A0A8J2JIT9_9HEXA</name>
<evidence type="ECO:0000313" key="4">
    <source>
        <dbReference type="Proteomes" id="UP000708208"/>
    </source>
</evidence>
<sequence length="87" mass="9506">MKLQILLFGVSFLGILSYAMGYRHSVVRNTEQDSGSGRFTRAAHGYDGHHHGHGHHHGGGHPHIHLGGGSPHIHLGQDISKNNKNFD</sequence>
<keyword evidence="2" id="KW-0732">Signal</keyword>
<dbReference type="Proteomes" id="UP000708208">
    <property type="component" value="Unassembled WGS sequence"/>
</dbReference>
<gene>
    <name evidence="3" type="ORF">AFUS01_LOCUS7294</name>
</gene>